<accession>A0A967F2H9</accession>
<name>A0A967F2H9_9PROT</name>
<dbReference type="NCBIfam" id="TIGR00009">
    <property type="entry name" value="L28"/>
    <property type="match status" value="1"/>
</dbReference>
<dbReference type="GO" id="GO:1990904">
    <property type="term" value="C:ribonucleoprotein complex"/>
    <property type="evidence" value="ECO:0007669"/>
    <property type="project" value="UniProtKB-KW"/>
</dbReference>
<gene>
    <name evidence="5 7" type="primary">rpmB</name>
    <name evidence="7" type="ORF">HBA54_24820</name>
</gene>
<reference evidence="7" key="1">
    <citation type="submission" date="2020-03" db="EMBL/GenBank/DDBJ databases">
        <title>Genome of Pelagibius litoralis DSM 21314T.</title>
        <authorList>
            <person name="Wang G."/>
        </authorList>
    </citation>
    <scope>NUCLEOTIDE SEQUENCE</scope>
    <source>
        <strain evidence="7">DSM 21314</strain>
    </source>
</reference>
<evidence type="ECO:0000256" key="5">
    <source>
        <dbReference type="HAMAP-Rule" id="MF_00373"/>
    </source>
</evidence>
<evidence type="ECO:0000256" key="3">
    <source>
        <dbReference type="ARBA" id="ARBA00023274"/>
    </source>
</evidence>
<dbReference type="GO" id="GO:0003735">
    <property type="term" value="F:structural constituent of ribosome"/>
    <property type="evidence" value="ECO:0007669"/>
    <property type="project" value="InterPro"/>
</dbReference>
<dbReference type="SUPFAM" id="SSF143800">
    <property type="entry name" value="L28p-like"/>
    <property type="match status" value="1"/>
</dbReference>
<dbReference type="PANTHER" id="PTHR13528:SF2">
    <property type="entry name" value="LARGE RIBOSOMAL SUBUNIT PROTEIN BL28M"/>
    <property type="match status" value="1"/>
</dbReference>
<organism evidence="7 8">
    <name type="scientific">Pelagibius litoralis</name>
    <dbReference type="NCBI Taxonomy" id="374515"/>
    <lineage>
        <taxon>Bacteria</taxon>
        <taxon>Pseudomonadati</taxon>
        <taxon>Pseudomonadota</taxon>
        <taxon>Alphaproteobacteria</taxon>
        <taxon>Rhodospirillales</taxon>
        <taxon>Rhodovibrionaceae</taxon>
        <taxon>Pelagibius</taxon>
    </lineage>
</organism>
<comment type="caution">
    <text evidence="7">The sequence shown here is derived from an EMBL/GenBank/DDBJ whole genome shotgun (WGS) entry which is preliminary data.</text>
</comment>
<feature type="region of interest" description="Disordered" evidence="6">
    <location>
        <begin position="1"/>
        <end position="21"/>
    </location>
</feature>
<dbReference type="InterPro" id="IPR026569">
    <property type="entry name" value="Ribosomal_bL28"/>
</dbReference>
<dbReference type="AlphaFoldDB" id="A0A967F2H9"/>
<dbReference type="InterPro" id="IPR034704">
    <property type="entry name" value="Ribosomal_bL28/bL31-like_sf"/>
</dbReference>
<keyword evidence="8" id="KW-1185">Reference proteome</keyword>
<dbReference type="Pfam" id="PF00830">
    <property type="entry name" value="Ribosomal_L28"/>
    <property type="match status" value="1"/>
</dbReference>
<dbReference type="Gene3D" id="2.30.170.40">
    <property type="entry name" value="Ribosomal protein L28/L24"/>
    <property type="match status" value="1"/>
</dbReference>
<proteinExistence type="inferred from homology"/>
<keyword evidence="2 5" id="KW-0689">Ribosomal protein</keyword>
<evidence type="ECO:0000256" key="4">
    <source>
        <dbReference type="ARBA" id="ARBA00035174"/>
    </source>
</evidence>
<sequence length="97" mass="10848">MARRCDFTGKGVQTGNNVSHANNRTRRRFLPNLQETSLLSDVLGRTVQVRLSTRAIRTVEKRGGIDAYLLSTPAAKLGTKARELRRQIKKAQEKKAA</sequence>
<dbReference type="RefSeq" id="WP_167230078.1">
    <property type="nucleotide sequence ID" value="NZ_JAAQPH010000027.1"/>
</dbReference>
<comment type="similarity">
    <text evidence="1 5">Belongs to the bacterial ribosomal protein bL28 family.</text>
</comment>
<evidence type="ECO:0000256" key="6">
    <source>
        <dbReference type="SAM" id="MobiDB-lite"/>
    </source>
</evidence>
<dbReference type="Proteomes" id="UP000761264">
    <property type="component" value="Unassembled WGS sequence"/>
</dbReference>
<dbReference type="GO" id="GO:0006412">
    <property type="term" value="P:translation"/>
    <property type="evidence" value="ECO:0007669"/>
    <property type="project" value="UniProtKB-UniRule"/>
</dbReference>
<dbReference type="HAMAP" id="MF_00373">
    <property type="entry name" value="Ribosomal_bL28"/>
    <property type="match status" value="1"/>
</dbReference>
<protein>
    <recommendedName>
        <fullName evidence="4 5">Large ribosomal subunit protein bL28</fullName>
    </recommendedName>
</protein>
<dbReference type="GO" id="GO:0005840">
    <property type="term" value="C:ribosome"/>
    <property type="evidence" value="ECO:0007669"/>
    <property type="project" value="UniProtKB-KW"/>
</dbReference>
<dbReference type="InterPro" id="IPR037147">
    <property type="entry name" value="Ribosomal_bL28_sf"/>
</dbReference>
<evidence type="ECO:0000256" key="2">
    <source>
        <dbReference type="ARBA" id="ARBA00022980"/>
    </source>
</evidence>
<keyword evidence="3 5" id="KW-0687">Ribonucleoprotein</keyword>
<evidence type="ECO:0000313" key="8">
    <source>
        <dbReference type="Proteomes" id="UP000761264"/>
    </source>
</evidence>
<dbReference type="EMBL" id="JAAQPH010000027">
    <property type="protein sequence ID" value="NIA71824.1"/>
    <property type="molecule type" value="Genomic_DNA"/>
</dbReference>
<evidence type="ECO:0000313" key="7">
    <source>
        <dbReference type="EMBL" id="NIA71824.1"/>
    </source>
</evidence>
<dbReference type="PANTHER" id="PTHR13528">
    <property type="entry name" value="39S RIBOSOMAL PROTEIN L28, MITOCHONDRIAL"/>
    <property type="match status" value="1"/>
</dbReference>
<feature type="compositionally biased region" description="Polar residues" evidence="6">
    <location>
        <begin position="11"/>
        <end position="21"/>
    </location>
</feature>
<dbReference type="InterPro" id="IPR001383">
    <property type="entry name" value="Ribosomal_bL28_bact-type"/>
</dbReference>
<dbReference type="FunFam" id="2.30.170.40:FF:000003">
    <property type="entry name" value="54S ribosomal protein L24"/>
    <property type="match status" value="1"/>
</dbReference>
<evidence type="ECO:0000256" key="1">
    <source>
        <dbReference type="ARBA" id="ARBA00008760"/>
    </source>
</evidence>